<proteinExistence type="predicted"/>
<dbReference type="VEuPathDB" id="ToxoDB:ETH_00007970"/>
<gene>
    <name evidence="2" type="ORF">ETH_00007970</name>
</gene>
<dbReference type="EMBL" id="HG674029">
    <property type="protein sequence ID" value="CDJ38775.1"/>
    <property type="molecule type" value="Genomic_DNA"/>
</dbReference>
<evidence type="ECO:0000256" key="1">
    <source>
        <dbReference type="SAM" id="MobiDB-lite"/>
    </source>
</evidence>
<keyword evidence="3" id="KW-1185">Reference proteome</keyword>
<evidence type="ECO:0000313" key="2">
    <source>
        <dbReference type="EMBL" id="CDJ38775.1"/>
    </source>
</evidence>
<dbReference type="GeneID" id="25250796"/>
<sequence length="88" mass="9363">MMCPIATGPNAIPVSLERGNHLLNTVEENKMSDEAVQGTQPPSEAWLESGPKPVRSEEAPCGKTVTSGKSAEATEEDCLTEAIETMPH</sequence>
<dbReference type="AlphaFoldDB" id="U6KTE7"/>
<name>U6KTE7_EIMTE</name>
<dbReference type="Proteomes" id="UP000030747">
    <property type="component" value="Unassembled WGS sequence"/>
</dbReference>
<evidence type="ECO:0000313" key="3">
    <source>
        <dbReference type="Proteomes" id="UP000030747"/>
    </source>
</evidence>
<dbReference type="RefSeq" id="XP_013229531.1">
    <property type="nucleotide sequence ID" value="XM_013374077.1"/>
</dbReference>
<protein>
    <submittedName>
        <fullName evidence="2">Uncharacterized protein</fullName>
    </submittedName>
</protein>
<reference evidence="2" key="1">
    <citation type="submission" date="2013-10" db="EMBL/GenBank/DDBJ databases">
        <title>Genomic analysis of the causative agents of coccidiosis in chickens.</title>
        <authorList>
            <person name="Reid A.J."/>
            <person name="Blake D."/>
            <person name="Billington K."/>
            <person name="Browne H."/>
            <person name="Dunn M."/>
            <person name="Hung S."/>
            <person name="Kawahara F."/>
            <person name="Miranda-Saavedra D."/>
            <person name="Mourier T."/>
            <person name="Nagra H."/>
            <person name="Otto T.D."/>
            <person name="Rawlings N."/>
            <person name="Sanchez A."/>
            <person name="Sanders M."/>
            <person name="Subramaniam C."/>
            <person name="Tay Y."/>
            <person name="Dear P."/>
            <person name="Doerig C."/>
            <person name="Gruber A."/>
            <person name="Parkinson J."/>
            <person name="Shirley M."/>
            <person name="Wan K.L."/>
            <person name="Berriman M."/>
            <person name="Tomley F."/>
            <person name="Pain A."/>
        </authorList>
    </citation>
    <scope>NUCLEOTIDE SEQUENCE [LARGE SCALE GENOMIC DNA]</scope>
    <source>
        <strain evidence="2">Houghton</strain>
    </source>
</reference>
<accession>U6KTE7</accession>
<feature type="region of interest" description="Disordered" evidence="1">
    <location>
        <begin position="32"/>
        <end position="75"/>
    </location>
</feature>
<reference evidence="2" key="2">
    <citation type="submission" date="2013-10" db="EMBL/GenBank/DDBJ databases">
        <authorList>
            <person name="Aslett M."/>
        </authorList>
    </citation>
    <scope>NUCLEOTIDE SEQUENCE [LARGE SCALE GENOMIC DNA]</scope>
    <source>
        <strain evidence="2">Houghton</strain>
    </source>
</reference>
<organism evidence="2 3">
    <name type="scientific">Eimeria tenella</name>
    <name type="common">Coccidian parasite</name>
    <dbReference type="NCBI Taxonomy" id="5802"/>
    <lineage>
        <taxon>Eukaryota</taxon>
        <taxon>Sar</taxon>
        <taxon>Alveolata</taxon>
        <taxon>Apicomplexa</taxon>
        <taxon>Conoidasida</taxon>
        <taxon>Coccidia</taxon>
        <taxon>Eucoccidiorida</taxon>
        <taxon>Eimeriorina</taxon>
        <taxon>Eimeriidae</taxon>
        <taxon>Eimeria</taxon>
    </lineage>
</organism>